<evidence type="ECO:0000256" key="25">
    <source>
        <dbReference type="ARBA" id="ARBA00052194"/>
    </source>
</evidence>
<dbReference type="SUPFAM" id="SSF52540">
    <property type="entry name" value="P-loop containing nucleoside triphosphate hydrolases"/>
    <property type="match status" value="1"/>
</dbReference>
<comment type="subcellular location">
    <subcellularLocation>
        <location evidence="1">Cytoplasm</location>
    </subcellularLocation>
</comment>
<dbReference type="GO" id="GO:0005524">
    <property type="term" value="F:ATP binding"/>
    <property type="evidence" value="ECO:0007669"/>
    <property type="project" value="UniProtKB-KW"/>
</dbReference>
<dbReference type="Gene3D" id="3.40.50.720">
    <property type="entry name" value="NAD(P)-binding Rossmann-like Domain"/>
    <property type="match status" value="1"/>
</dbReference>
<dbReference type="GO" id="GO:0006164">
    <property type="term" value="P:purine nucleotide biosynthetic process"/>
    <property type="evidence" value="ECO:0007669"/>
    <property type="project" value="UniProtKB-KW"/>
</dbReference>
<dbReference type="FunFam" id="3.40.50.300:FF:001522">
    <property type="entry name" value="Probable MIS1-C1-tetrahydrofolate synthase, mitochondrial"/>
    <property type="match status" value="1"/>
</dbReference>
<dbReference type="InterPro" id="IPR020631">
    <property type="entry name" value="THF_DH/CycHdrlase_NAD-bd_dom"/>
</dbReference>
<comment type="catalytic activity">
    <reaction evidence="24">
        <text>(6S)-5,6,7,8-tetrahydrofolate + formate + ATP = (6R)-10-formyltetrahydrofolate + ADP + phosphate</text>
        <dbReference type="Rhea" id="RHEA:20221"/>
        <dbReference type="ChEBI" id="CHEBI:15740"/>
        <dbReference type="ChEBI" id="CHEBI:30616"/>
        <dbReference type="ChEBI" id="CHEBI:43474"/>
        <dbReference type="ChEBI" id="CHEBI:57453"/>
        <dbReference type="ChEBI" id="CHEBI:195366"/>
        <dbReference type="ChEBI" id="CHEBI:456216"/>
        <dbReference type="EC" id="6.3.4.3"/>
    </reaction>
</comment>
<keyword evidence="13" id="KW-0028">Amino-acid biosynthesis</keyword>
<dbReference type="FunFam" id="1.10.8.770:FF:000001">
    <property type="entry name" value="Methylenetetrahydrofolate dehydrogenase (NADP+ dependent) 1 like"/>
    <property type="match status" value="1"/>
</dbReference>
<dbReference type="PROSITE" id="PS00721">
    <property type="entry name" value="FTHFS_1"/>
    <property type="match status" value="1"/>
</dbReference>
<dbReference type="FunFam" id="3.40.50.720:FF:000006">
    <property type="entry name" value="Bifunctional protein FolD"/>
    <property type="match status" value="1"/>
</dbReference>
<evidence type="ECO:0000256" key="4">
    <source>
        <dbReference type="ARBA" id="ARBA00006985"/>
    </source>
</evidence>
<dbReference type="GO" id="GO:0009086">
    <property type="term" value="P:methionine biosynthetic process"/>
    <property type="evidence" value="ECO:0007669"/>
    <property type="project" value="UniProtKB-KW"/>
</dbReference>
<evidence type="ECO:0000313" key="28">
    <source>
        <dbReference type="EMBL" id="KAK9883876.1"/>
    </source>
</evidence>
<evidence type="ECO:0000256" key="11">
    <source>
        <dbReference type="ARBA" id="ARBA00022563"/>
    </source>
</evidence>
<dbReference type="PROSITE" id="PS00767">
    <property type="entry name" value="THF_DHG_CYH_2"/>
    <property type="match status" value="1"/>
</dbReference>
<evidence type="ECO:0000256" key="17">
    <source>
        <dbReference type="ARBA" id="ARBA00022840"/>
    </source>
</evidence>
<dbReference type="GO" id="GO:0004477">
    <property type="term" value="F:methenyltetrahydrofolate cyclohydrolase activity"/>
    <property type="evidence" value="ECO:0007669"/>
    <property type="project" value="UniProtKB-EC"/>
</dbReference>
<keyword evidence="14" id="KW-0547">Nucleotide-binding</keyword>
<dbReference type="InterPro" id="IPR027417">
    <property type="entry name" value="P-loop_NTPase"/>
</dbReference>
<dbReference type="InterPro" id="IPR046346">
    <property type="entry name" value="Aminoacid_DH-like_N_sf"/>
</dbReference>
<dbReference type="Pfam" id="PF01268">
    <property type="entry name" value="FTHFS"/>
    <property type="match status" value="1"/>
</dbReference>
<name>A0AAW1UVK8_9CUCU</name>
<evidence type="ECO:0000256" key="13">
    <source>
        <dbReference type="ARBA" id="ARBA00022605"/>
    </source>
</evidence>
<dbReference type="PANTHER" id="PTHR48099">
    <property type="entry name" value="C-1-TETRAHYDROFOLATE SYNTHASE, CYTOPLASMIC-RELATED"/>
    <property type="match status" value="1"/>
</dbReference>
<comment type="caution">
    <text evidence="28">The sequence shown here is derived from an EMBL/GenBank/DDBJ whole genome shotgun (WGS) entry which is preliminary data.</text>
</comment>
<protein>
    <recommendedName>
        <fullName evidence="9">C-1-tetrahydrofolate synthase, cytoplasmic</fullName>
        <ecNumber evidence="8">1.5.1.5</ecNumber>
        <ecNumber evidence="7">3.5.4.9</ecNumber>
        <ecNumber evidence="6">6.3.4.3</ecNumber>
    </recommendedName>
</protein>
<evidence type="ECO:0000256" key="3">
    <source>
        <dbReference type="ARBA" id="ARBA00005559"/>
    </source>
</evidence>
<keyword evidence="29" id="KW-1185">Reference proteome</keyword>
<keyword evidence="11" id="KW-0554">One-carbon metabolism</keyword>
<keyword evidence="12" id="KW-0436">Ligase</keyword>
<dbReference type="HAMAP" id="MF_01576">
    <property type="entry name" value="THF_DHG_CYH"/>
    <property type="match status" value="1"/>
</dbReference>
<keyword evidence="19" id="KW-0560">Oxidoreductase</keyword>
<evidence type="ECO:0000256" key="22">
    <source>
        <dbReference type="ARBA" id="ARBA00023268"/>
    </source>
</evidence>
<dbReference type="SUPFAM" id="SSF53223">
    <property type="entry name" value="Aminoacid dehydrogenase-like, N-terminal domain"/>
    <property type="match status" value="1"/>
</dbReference>
<dbReference type="FunFam" id="3.40.50.10860:FF:000005">
    <property type="entry name" value="C-1-tetrahydrofolate synthase, cytoplasmic, putative"/>
    <property type="match status" value="1"/>
</dbReference>
<dbReference type="EC" id="6.3.4.3" evidence="6"/>
<keyword evidence="21" id="KW-0486">Methionine biosynthesis</keyword>
<evidence type="ECO:0000256" key="2">
    <source>
        <dbReference type="ARBA" id="ARBA00004777"/>
    </source>
</evidence>
<dbReference type="AlphaFoldDB" id="A0AAW1UVK8"/>
<dbReference type="HAMAP" id="MF_01543">
    <property type="entry name" value="FTHFS"/>
    <property type="match status" value="1"/>
</dbReference>
<evidence type="ECO:0000256" key="20">
    <source>
        <dbReference type="ARBA" id="ARBA00023102"/>
    </source>
</evidence>
<dbReference type="Gene3D" id="3.40.50.10860">
    <property type="entry name" value="Leucine Dehydrogenase, chain A, domain 1"/>
    <property type="match status" value="1"/>
</dbReference>
<gene>
    <name evidence="28" type="ORF">WA026_004815</name>
</gene>
<evidence type="ECO:0000256" key="9">
    <source>
        <dbReference type="ARBA" id="ARBA00017592"/>
    </source>
</evidence>
<comment type="similarity">
    <text evidence="4">In the C-terminal section; belongs to the formate--tetrahydrofolate ligase family.</text>
</comment>
<dbReference type="InterPro" id="IPR000672">
    <property type="entry name" value="THF_DH/CycHdrlase"/>
</dbReference>
<dbReference type="GO" id="GO:0004329">
    <property type="term" value="F:formate-tetrahydrofolate ligase activity"/>
    <property type="evidence" value="ECO:0007669"/>
    <property type="project" value="UniProtKB-EC"/>
</dbReference>
<dbReference type="GO" id="GO:0000105">
    <property type="term" value="P:L-histidine biosynthetic process"/>
    <property type="evidence" value="ECO:0007669"/>
    <property type="project" value="UniProtKB-KW"/>
</dbReference>
<comment type="catalytic activity">
    <reaction evidence="25">
        <text>(6R)-5,10-methylene-5,6,7,8-tetrahydrofolate + NADP(+) = (6R)-5,10-methenyltetrahydrofolate + NADPH</text>
        <dbReference type="Rhea" id="RHEA:22812"/>
        <dbReference type="ChEBI" id="CHEBI:15636"/>
        <dbReference type="ChEBI" id="CHEBI:57455"/>
        <dbReference type="ChEBI" id="CHEBI:57783"/>
        <dbReference type="ChEBI" id="CHEBI:58349"/>
        <dbReference type="EC" id="1.5.1.5"/>
    </reaction>
</comment>
<dbReference type="Proteomes" id="UP001431783">
    <property type="component" value="Unassembled WGS sequence"/>
</dbReference>
<dbReference type="Gene3D" id="3.10.410.10">
    <property type="entry name" value="Formyltetrahydrofolate synthetase, domain 3"/>
    <property type="match status" value="1"/>
</dbReference>
<dbReference type="PROSITE" id="PS00766">
    <property type="entry name" value="THF_DHG_CYH_1"/>
    <property type="match status" value="1"/>
</dbReference>
<dbReference type="EC" id="3.5.4.9" evidence="7"/>
<dbReference type="FunFam" id="3.40.50.300:FF:000556">
    <property type="entry name" value="Methylenetetrahydrofolate dehydrogenase (NADP+ dependent) 1 like"/>
    <property type="match status" value="1"/>
</dbReference>
<evidence type="ECO:0000256" key="7">
    <source>
        <dbReference type="ARBA" id="ARBA00012776"/>
    </source>
</evidence>
<evidence type="ECO:0000259" key="26">
    <source>
        <dbReference type="Pfam" id="PF00763"/>
    </source>
</evidence>
<keyword evidence="17" id="KW-0067">ATP-binding</keyword>
<dbReference type="Pfam" id="PF00763">
    <property type="entry name" value="THF_DHG_CYH"/>
    <property type="match status" value="1"/>
</dbReference>
<comment type="similarity">
    <text evidence="3">In the N-terminal section; belongs to the tetrahydrofolate dehydrogenase/cyclohydrolase family.</text>
</comment>
<evidence type="ECO:0000256" key="8">
    <source>
        <dbReference type="ARBA" id="ARBA00012859"/>
    </source>
</evidence>
<feature type="domain" description="Tetrahydrofolate dehydrogenase/cyclohydrolase catalytic" evidence="26">
    <location>
        <begin position="60"/>
        <end position="178"/>
    </location>
</feature>
<evidence type="ECO:0000256" key="19">
    <source>
        <dbReference type="ARBA" id="ARBA00023002"/>
    </source>
</evidence>
<keyword evidence="22" id="KW-0511">Multifunctional enzyme</keyword>
<organism evidence="28 29">
    <name type="scientific">Henosepilachna vigintioctopunctata</name>
    <dbReference type="NCBI Taxonomy" id="420089"/>
    <lineage>
        <taxon>Eukaryota</taxon>
        <taxon>Metazoa</taxon>
        <taxon>Ecdysozoa</taxon>
        <taxon>Arthropoda</taxon>
        <taxon>Hexapoda</taxon>
        <taxon>Insecta</taxon>
        <taxon>Pterygota</taxon>
        <taxon>Neoptera</taxon>
        <taxon>Endopterygota</taxon>
        <taxon>Coleoptera</taxon>
        <taxon>Polyphaga</taxon>
        <taxon>Cucujiformia</taxon>
        <taxon>Coccinelloidea</taxon>
        <taxon>Coccinellidae</taxon>
        <taxon>Epilachninae</taxon>
        <taxon>Epilachnini</taxon>
        <taxon>Henosepilachna</taxon>
    </lineage>
</organism>
<dbReference type="FunFam" id="3.10.410.10:FF:000001">
    <property type="entry name" value="Putative formate--tetrahydrofolate ligase"/>
    <property type="match status" value="1"/>
</dbReference>
<evidence type="ECO:0000256" key="14">
    <source>
        <dbReference type="ARBA" id="ARBA00022741"/>
    </source>
</evidence>
<dbReference type="Gene3D" id="1.10.8.770">
    <property type="match status" value="1"/>
</dbReference>
<proteinExistence type="inferred from homology"/>
<dbReference type="InterPro" id="IPR020628">
    <property type="entry name" value="Formate_THF_ligase_CS"/>
</dbReference>
<dbReference type="InterPro" id="IPR020867">
    <property type="entry name" value="THF_DH/CycHdrlase_CS"/>
</dbReference>
<comment type="subunit">
    <text evidence="5">Homodimer.</text>
</comment>
<evidence type="ECO:0000256" key="21">
    <source>
        <dbReference type="ARBA" id="ARBA00023167"/>
    </source>
</evidence>
<dbReference type="CDD" id="cd01080">
    <property type="entry name" value="NAD_bind_m-THF_DH_Cyclohyd"/>
    <property type="match status" value="1"/>
</dbReference>
<dbReference type="EMBL" id="JARQZJ010000092">
    <property type="protein sequence ID" value="KAK9883876.1"/>
    <property type="molecule type" value="Genomic_DNA"/>
</dbReference>
<dbReference type="InterPro" id="IPR036291">
    <property type="entry name" value="NAD(P)-bd_dom_sf"/>
</dbReference>
<keyword evidence="15" id="KW-0658">Purine biosynthesis</keyword>
<evidence type="ECO:0000256" key="1">
    <source>
        <dbReference type="ARBA" id="ARBA00004496"/>
    </source>
</evidence>
<dbReference type="InterPro" id="IPR020630">
    <property type="entry name" value="THF_DH/CycHdrlase_cat_dom"/>
</dbReference>
<dbReference type="Pfam" id="PF02882">
    <property type="entry name" value="THF_DHG_CYH_C"/>
    <property type="match status" value="1"/>
</dbReference>
<dbReference type="PRINTS" id="PR00085">
    <property type="entry name" value="THFDHDRGNASE"/>
</dbReference>
<dbReference type="GO" id="GO:0005829">
    <property type="term" value="C:cytosol"/>
    <property type="evidence" value="ECO:0007669"/>
    <property type="project" value="TreeGrafter"/>
</dbReference>
<reference evidence="28 29" key="1">
    <citation type="submission" date="2023-03" db="EMBL/GenBank/DDBJ databases">
        <title>Genome insight into feeding habits of ladybird beetles.</title>
        <authorList>
            <person name="Li H.-S."/>
            <person name="Huang Y.-H."/>
            <person name="Pang H."/>
        </authorList>
    </citation>
    <scope>NUCLEOTIDE SEQUENCE [LARGE SCALE GENOMIC DNA]</scope>
    <source>
        <strain evidence="28">SYSU_2023b</strain>
        <tissue evidence="28">Whole body</tissue>
    </source>
</reference>
<comment type="catalytic activity">
    <reaction evidence="23">
        <text>(6R)-5,10-methenyltetrahydrofolate + H2O = (6R)-10-formyltetrahydrofolate + H(+)</text>
        <dbReference type="Rhea" id="RHEA:23700"/>
        <dbReference type="ChEBI" id="CHEBI:15377"/>
        <dbReference type="ChEBI" id="CHEBI:15378"/>
        <dbReference type="ChEBI" id="CHEBI:57455"/>
        <dbReference type="ChEBI" id="CHEBI:195366"/>
        <dbReference type="EC" id="3.5.4.9"/>
    </reaction>
</comment>
<dbReference type="PANTHER" id="PTHR48099:SF5">
    <property type="entry name" value="C-1-TETRAHYDROFOLATE SYNTHASE, CYTOPLASMIC"/>
    <property type="match status" value="1"/>
</dbReference>
<accession>A0AAW1UVK8</accession>
<dbReference type="CDD" id="cd00477">
    <property type="entry name" value="FTHFS"/>
    <property type="match status" value="1"/>
</dbReference>
<keyword evidence="18" id="KW-0521">NADP</keyword>
<dbReference type="GO" id="GO:0004488">
    <property type="term" value="F:methylenetetrahydrofolate dehydrogenase (NADP+) activity"/>
    <property type="evidence" value="ECO:0007669"/>
    <property type="project" value="UniProtKB-EC"/>
</dbReference>
<evidence type="ECO:0000256" key="24">
    <source>
        <dbReference type="ARBA" id="ARBA00049033"/>
    </source>
</evidence>
<evidence type="ECO:0000256" key="16">
    <source>
        <dbReference type="ARBA" id="ARBA00022801"/>
    </source>
</evidence>
<comment type="pathway">
    <text evidence="2">One-carbon metabolism; tetrahydrofolate interconversion.</text>
</comment>
<evidence type="ECO:0000256" key="5">
    <source>
        <dbReference type="ARBA" id="ARBA00011738"/>
    </source>
</evidence>
<evidence type="ECO:0000259" key="27">
    <source>
        <dbReference type="Pfam" id="PF02882"/>
    </source>
</evidence>
<keyword evidence="16" id="KW-0378">Hydrolase</keyword>
<keyword evidence="20" id="KW-0368">Histidine biosynthesis</keyword>
<dbReference type="GO" id="GO:0035999">
    <property type="term" value="P:tetrahydrofolate interconversion"/>
    <property type="evidence" value="ECO:0007669"/>
    <property type="project" value="TreeGrafter"/>
</dbReference>
<sequence>MLFFKMYNYFWEKIIKLIRHHFIKCYFVCLEFYKQKFHSFTYDGRDYLAIMSTSTRGQILSGTDIAREIRNSLQEDVAKIKNKLPKFNAGLAIVQVGGREDSNVYIRMKIKAASEIGIKPEHIKLPRTITESQLLTKLNQLNNDPDIHGIIVQMPLDTDNNINSHLITDAVSPDKDVDGLNTINEGRVAIGDLSAFVPCTPNGVIELAKRSGINLVGAEAVVLGRSKIVGTPVAELLKWNHATVTVCHSKTKNLKEICQRADLLVVAIGQPELVKGDWVKPGAVVIDCGINSIPDPTKKSGQRLVGDVEYDAAAKNASYITPVPGGVGPMTVAMLMKNTVLSAQRAAASLLKTSWNLRSLPLQLKRPVPSDIEIARSQEPKDISQLAKEIGFHPNEVSPFGNKKAKIALSTLDRLSDKKNGKYVVVVGITPTPLGEGKSTTLVGLVQALTAHKNLNAFATLRQPSQGPTFGIKGGAAGGGYSQVIPMEDFNLHLTGDIHAVSAANNLLAAQLDARIFHEATQETKALYNRLVPSIKGVRKFSNIQLRRLKKVGITKTDPSSLTPEEMEKFARLNIDTNNIVWKRVVDINDRYLRKITIGQSPTEKGLTRETSYSISVASEIMAILSLAKNLKDFKERLANMVVAFDRSGNPVTADDIGVTGALLVLLKESIEPTLMQTLEGSPVLVHAGPFANIAHGCSSIVADKIALKLVGEDGFVVTEAGFGSDIGMEKFFDIKCRASGDVPNVVVLVCTVRALKMHGGGPAVTPGAPLKPEYTQENLDLLRKGLCNLIKHISNGNKFGVPVVVAINRHVHDTQAELDLVRQAALENGAYDAVICTHWSDGGAGAVHLANVVEKASKEPSKFDFLYNLDLPIERKISKIAFEMYGAGNISYSPIVTQKIELYEKQGFRNLPICMAKTSNSLTGNPNIKGAPTGFTLDVHDITISVGAGFIIPISGEISTMPGLPTRPSIYDIDLNTETGEVEGLF</sequence>
<dbReference type="Gene3D" id="3.40.50.300">
    <property type="entry name" value="P-loop containing nucleotide triphosphate hydrolases"/>
    <property type="match status" value="2"/>
</dbReference>
<evidence type="ECO:0000256" key="18">
    <source>
        <dbReference type="ARBA" id="ARBA00022857"/>
    </source>
</evidence>
<evidence type="ECO:0000256" key="10">
    <source>
        <dbReference type="ARBA" id="ARBA00022490"/>
    </source>
</evidence>
<dbReference type="EC" id="1.5.1.5" evidence="8"/>
<keyword evidence="10" id="KW-0963">Cytoplasm</keyword>
<feature type="domain" description="Tetrahydrofolate dehydrogenase/cyclohydrolase NAD(P)-binding" evidence="27">
    <location>
        <begin position="198"/>
        <end position="345"/>
    </location>
</feature>
<dbReference type="SUPFAM" id="SSF51735">
    <property type="entry name" value="NAD(P)-binding Rossmann-fold domains"/>
    <property type="match status" value="1"/>
</dbReference>
<evidence type="ECO:0000256" key="15">
    <source>
        <dbReference type="ARBA" id="ARBA00022755"/>
    </source>
</evidence>
<evidence type="ECO:0000256" key="6">
    <source>
        <dbReference type="ARBA" id="ARBA00012295"/>
    </source>
</evidence>
<evidence type="ECO:0000313" key="29">
    <source>
        <dbReference type="Proteomes" id="UP001431783"/>
    </source>
</evidence>
<evidence type="ECO:0000256" key="23">
    <source>
        <dbReference type="ARBA" id="ARBA00036357"/>
    </source>
</evidence>
<evidence type="ECO:0000256" key="12">
    <source>
        <dbReference type="ARBA" id="ARBA00022598"/>
    </source>
</evidence>
<dbReference type="InterPro" id="IPR000559">
    <property type="entry name" value="Formate_THF_ligase"/>
</dbReference>